<dbReference type="PROSITE" id="PS00409">
    <property type="entry name" value="PROKAR_NTER_METHYL"/>
    <property type="match status" value="1"/>
</dbReference>
<gene>
    <name evidence="2" type="ORF">UX78_C0012G0036</name>
</gene>
<sequence length="172" mass="17820">MFNKKQGFSLVEILIGMGLLALVAVTVNGLLFSALRGSRKAEAIAVVKTEGSYALNAMLGMIKYAQSITACPGDGNSVSLVAQDGQALSFKWETATVPNSMASSSSTATTNLTSSRVTVSRPISCPRVFDCAGGTRTVKICFAVESANATDVTERAGSSGLVFTSQATLRAP</sequence>
<dbReference type="Pfam" id="PF07963">
    <property type="entry name" value="N_methyl"/>
    <property type="match status" value="1"/>
</dbReference>
<feature type="transmembrane region" description="Helical" evidence="1">
    <location>
        <begin position="13"/>
        <end position="35"/>
    </location>
</feature>
<keyword evidence="1" id="KW-0472">Membrane</keyword>
<accession>A0A0G1TPQ3</accession>
<evidence type="ECO:0008006" key="4">
    <source>
        <dbReference type="Google" id="ProtNLM"/>
    </source>
</evidence>
<reference evidence="2 3" key="1">
    <citation type="journal article" date="2015" name="Nature">
        <title>rRNA introns, odd ribosomes, and small enigmatic genomes across a large radiation of phyla.</title>
        <authorList>
            <person name="Brown C.T."/>
            <person name="Hug L.A."/>
            <person name="Thomas B.C."/>
            <person name="Sharon I."/>
            <person name="Castelle C.J."/>
            <person name="Singh A."/>
            <person name="Wilkins M.J."/>
            <person name="Williams K.H."/>
            <person name="Banfield J.F."/>
        </authorList>
    </citation>
    <scope>NUCLEOTIDE SEQUENCE [LARGE SCALE GENOMIC DNA]</scope>
</reference>
<evidence type="ECO:0000256" key="1">
    <source>
        <dbReference type="SAM" id="Phobius"/>
    </source>
</evidence>
<proteinExistence type="predicted"/>
<evidence type="ECO:0000313" key="2">
    <source>
        <dbReference type="EMBL" id="KKU56103.1"/>
    </source>
</evidence>
<dbReference type="Proteomes" id="UP000034607">
    <property type="component" value="Unassembled WGS sequence"/>
</dbReference>
<dbReference type="AlphaFoldDB" id="A0A0G1TPQ3"/>
<keyword evidence="1" id="KW-0812">Transmembrane</keyword>
<evidence type="ECO:0000313" key="3">
    <source>
        <dbReference type="Proteomes" id="UP000034607"/>
    </source>
</evidence>
<name>A0A0G1TPQ3_9BACT</name>
<dbReference type="NCBIfam" id="TIGR02532">
    <property type="entry name" value="IV_pilin_GFxxxE"/>
    <property type="match status" value="1"/>
</dbReference>
<protein>
    <recommendedName>
        <fullName evidence="4">Prepilin-type N-terminal cleavage/methylation domain-containing protein</fullName>
    </recommendedName>
</protein>
<comment type="caution">
    <text evidence="2">The sequence shown here is derived from an EMBL/GenBank/DDBJ whole genome shotgun (WGS) entry which is preliminary data.</text>
</comment>
<dbReference type="EMBL" id="LCNM01000012">
    <property type="protein sequence ID" value="KKU56103.1"/>
    <property type="molecule type" value="Genomic_DNA"/>
</dbReference>
<keyword evidence="1" id="KW-1133">Transmembrane helix</keyword>
<organism evidence="2 3">
    <name type="scientific">Candidatus Amesbacteria bacterium GW2011_GWA2_47_11</name>
    <dbReference type="NCBI Taxonomy" id="1618357"/>
    <lineage>
        <taxon>Bacteria</taxon>
        <taxon>Candidatus Amesiibacteriota</taxon>
    </lineage>
</organism>
<dbReference type="InterPro" id="IPR012902">
    <property type="entry name" value="N_methyl_site"/>
</dbReference>